<gene>
    <name evidence="3" type="ORF">L21SP2_1564</name>
</gene>
<name>V5WGN8_9SPIO</name>
<keyword evidence="4" id="KW-1185">Reference proteome</keyword>
<dbReference type="Pfam" id="PF03756">
    <property type="entry name" value="AfsA"/>
    <property type="match status" value="1"/>
</dbReference>
<sequence length="427" mass="48691">METTISKSLVHKSRDENVLLANLRRVLPRAFREEDFEKFLARTSASEASDVRGVYKLIQSPGIFGGVPHYVMKEPLGTLRLSPEEYEAVLKAIPPKSRERFKESYKPLSQNPEADGCSEPEDRSAAVDQVSRMNPLHNGDLILKDFLEDDLLNRVIKHAGKKEYYVDNSLQADISRILEKYGYQDQREIFLANLVVDTDHSFFFEHPNEHVPGIMILEACRQMVVACAHEYGNVSARGAHMILDVMEAKFDGFLELYAPVILRAHVTSKKIQRGSWSTVGMEITIHQNGEQLGSVRVSGSNVGEHVFKWIREGKRSELEELPFYPPEHLEHTLLLKKRGIEGWLEGRLRRINLRGFSLLNDWAEKVHEQDEMDFVLIVAGISVKGVCSFSAGEEGYDFMITHMPEAELDRLELIIKRYCKVPEKAVL</sequence>
<dbReference type="InterPro" id="IPR005509">
    <property type="entry name" value="AfsA_hotdog_dom"/>
</dbReference>
<dbReference type="Gene3D" id="3.10.129.10">
    <property type="entry name" value="Hotdog Thioesterase"/>
    <property type="match status" value="1"/>
</dbReference>
<accession>V5WGN8</accession>
<dbReference type="AlphaFoldDB" id="V5WGN8"/>
<dbReference type="SUPFAM" id="SSF54637">
    <property type="entry name" value="Thioesterase/thiol ester dehydrase-isomerase"/>
    <property type="match status" value="1"/>
</dbReference>
<feature type="region of interest" description="Disordered" evidence="1">
    <location>
        <begin position="101"/>
        <end position="126"/>
    </location>
</feature>
<dbReference type="eggNOG" id="COG0236">
    <property type="taxonomic scope" value="Bacteria"/>
</dbReference>
<dbReference type="EMBL" id="CP006939">
    <property type="protein sequence ID" value="AHC14953.1"/>
    <property type="molecule type" value="Genomic_DNA"/>
</dbReference>
<dbReference type="KEGG" id="slr:L21SP2_1564"/>
<evidence type="ECO:0000313" key="3">
    <source>
        <dbReference type="EMBL" id="AHC14953.1"/>
    </source>
</evidence>
<dbReference type="HOGENOM" id="CLU_642332_0_0_12"/>
<feature type="domain" description="A-factor biosynthesis hotdog" evidence="2">
    <location>
        <begin position="183"/>
        <end position="297"/>
    </location>
</feature>
<dbReference type="RefSeq" id="WP_024267873.1">
    <property type="nucleotide sequence ID" value="NC_023035.1"/>
</dbReference>
<keyword evidence="3" id="KW-0808">Transferase</keyword>
<evidence type="ECO:0000256" key="1">
    <source>
        <dbReference type="SAM" id="MobiDB-lite"/>
    </source>
</evidence>
<dbReference type="InterPro" id="IPR029069">
    <property type="entry name" value="HotDog_dom_sf"/>
</dbReference>
<proteinExistence type="predicted"/>
<evidence type="ECO:0000259" key="2">
    <source>
        <dbReference type="Pfam" id="PF03756"/>
    </source>
</evidence>
<dbReference type="EC" id="2.3.1.39" evidence="3"/>
<reference evidence="3 4" key="1">
    <citation type="journal article" date="2015" name="Stand. Genomic Sci.">
        <title>Complete genome sequence and description of Salinispira pacifica gen. nov., sp. nov., a novel spirochaete isolated form a hypersaline microbial mat.</title>
        <authorList>
            <person name="Ben Hania W."/>
            <person name="Joseph M."/>
            <person name="Schumann P."/>
            <person name="Bunk B."/>
            <person name="Fiebig A."/>
            <person name="Sproer C."/>
            <person name="Klenk H.P."/>
            <person name="Fardeau M.L."/>
            <person name="Spring S."/>
        </authorList>
    </citation>
    <scope>NUCLEOTIDE SEQUENCE [LARGE SCALE GENOMIC DNA]</scope>
    <source>
        <strain evidence="3 4">L21-RPul-D2</strain>
    </source>
</reference>
<dbReference type="GO" id="GO:0004314">
    <property type="term" value="F:[acyl-carrier-protein] S-malonyltransferase activity"/>
    <property type="evidence" value="ECO:0007669"/>
    <property type="project" value="UniProtKB-EC"/>
</dbReference>
<keyword evidence="3" id="KW-0012">Acyltransferase</keyword>
<protein>
    <submittedName>
        <fullName evidence="3">Malonyl CoA-acyl carrier protein transacylase</fullName>
        <ecNumber evidence="3">2.3.1.39</ecNumber>
    </submittedName>
</protein>
<evidence type="ECO:0000313" key="4">
    <source>
        <dbReference type="Proteomes" id="UP000018680"/>
    </source>
</evidence>
<dbReference type="STRING" id="1307761.L21SP2_1564"/>
<organism evidence="3 4">
    <name type="scientific">Salinispira pacifica</name>
    <dbReference type="NCBI Taxonomy" id="1307761"/>
    <lineage>
        <taxon>Bacteria</taxon>
        <taxon>Pseudomonadati</taxon>
        <taxon>Spirochaetota</taxon>
        <taxon>Spirochaetia</taxon>
        <taxon>Spirochaetales</taxon>
        <taxon>Spirochaetaceae</taxon>
        <taxon>Salinispira</taxon>
    </lineage>
</organism>
<dbReference type="Proteomes" id="UP000018680">
    <property type="component" value="Chromosome"/>
</dbReference>